<evidence type="ECO:0000313" key="4">
    <source>
        <dbReference type="Proteomes" id="UP000282433"/>
    </source>
</evidence>
<sequence length="34" mass="3671">MCPFINPVQLQYNLDTAPTAAVLLASLILRSLSP</sequence>
<dbReference type="Proteomes" id="UP000282433">
    <property type="component" value="Chromosome"/>
</dbReference>
<evidence type="ECO:0000313" key="3">
    <source>
        <dbReference type="Proteomes" id="UP000250675"/>
    </source>
</evidence>
<organism evidence="1 3">
    <name type="scientific">Klebsiella pneumoniae</name>
    <dbReference type="NCBI Taxonomy" id="573"/>
    <lineage>
        <taxon>Bacteria</taxon>
        <taxon>Pseudomonadati</taxon>
        <taxon>Pseudomonadota</taxon>
        <taxon>Gammaproteobacteria</taxon>
        <taxon>Enterobacterales</taxon>
        <taxon>Enterobacteriaceae</taxon>
        <taxon>Klebsiella/Raoultella group</taxon>
        <taxon>Klebsiella</taxon>
        <taxon>Klebsiella pneumoniae complex</taxon>
    </lineage>
</organism>
<name>A0A2X3C682_KLEPN</name>
<reference evidence="1 3" key="1">
    <citation type="submission" date="2018-06" db="EMBL/GenBank/DDBJ databases">
        <authorList>
            <consortium name="Pathogen Informatics"/>
            <person name="Doyle S."/>
        </authorList>
    </citation>
    <scope>NUCLEOTIDE SEQUENCE [LARGE SCALE GENOMIC DNA]</scope>
    <source>
        <strain evidence="1 3">NCTC9645</strain>
    </source>
</reference>
<proteinExistence type="predicted"/>
<dbReference type="EMBL" id="LR134162">
    <property type="protein sequence ID" value="VEB08093.1"/>
    <property type="molecule type" value="Genomic_DNA"/>
</dbReference>
<gene>
    <name evidence="2" type="ORF">NCTC13635_07289</name>
    <name evidence="1" type="ORF">NCTC9645_01006</name>
</gene>
<evidence type="ECO:0000313" key="1">
    <source>
        <dbReference type="EMBL" id="SQC12758.1"/>
    </source>
</evidence>
<protein>
    <submittedName>
        <fullName evidence="1">Transcriptional regulator TetR family</fullName>
    </submittedName>
</protein>
<dbReference type="EMBL" id="UASO01000003">
    <property type="protein sequence ID" value="SQC12758.1"/>
    <property type="molecule type" value="Genomic_DNA"/>
</dbReference>
<evidence type="ECO:0000313" key="2">
    <source>
        <dbReference type="EMBL" id="VEB08093.1"/>
    </source>
</evidence>
<accession>A0A2X3C682</accession>
<reference evidence="2 4" key="2">
    <citation type="submission" date="2018-12" db="EMBL/GenBank/DDBJ databases">
        <authorList>
            <consortium name="Pathogen Informatics"/>
        </authorList>
    </citation>
    <scope>NUCLEOTIDE SEQUENCE [LARGE SCALE GENOMIC DNA]</scope>
    <source>
        <strain evidence="2 4">NCTC13635</strain>
    </source>
</reference>
<dbReference type="AlphaFoldDB" id="A0A2X3C682"/>
<dbReference type="Proteomes" id="UP000250675">
    <property type="component" value="Unassembled WGS sequence"/>
</dbReference>